<evidence type="ECO:0000259" key="1">
    <source>
        <dbReference type="Pfam" id="PF20263"/>
    </source>
</evidence>
<evidence type="ECO:0000313" key="3">
    <source>
        <dbReference type="Proteomes" id="UP001174997"/>
    </source>
</evidence>
<proteinExistence type="predicted"/>
<comment type="caution">
    <text evidence="2">The sequence shown here is derived from an EMBL/GenBank/DDBJ whole genome shotgun (WGS) entry which is preliminary data.</text>
</comment>
<evidence type="ECO:0000313" key="2">
    <source>
        <dbReference type="EMBL" id="KAK0670151.1"/>
    </source>
</evidence>
<dbReference type="Proteomes" id="UP001174997">
    <property type="component" value="Unassembled WGS sequence"/>
</dbReference>
<accession>A0AA39ZFM8</accession>
<reference evidence="2" key="1">
    <citation type="submission" date="2023-06" db="EMBL/GenBank/DDBJ databases">
        <title>Genome-scale phylogeny and comparative genomics of the fungal order Sordariales.</title>
        <authorList>
            <consortium name="Lawrence Berkeley National Laboratory"/>
            <person name="Hensen N."/>
            <person name="Bonometti L."/>
            <person name="Westerberg I."/>
            <person name="Brannstrom I.O."/>
            <person name="Guillou S."/>
            <person name="Cros-Aarteil S."/>
            <person name="Calhoun S."/>
            <person name="Haridas S."/>
            <person name="Kuo A."/>
            <person name="Mondo S."/>
            <person name="Pangilinan J."/>
            <person name="Riley R."/>
            <person name="Labutti K."/>
            <person name="Andreopoulos B."/>
            <person name="Lipzen A."/>
            <person name="Chen C."/>
            <person name="Yanf M."/>
            <person name="Daum C."/>
            <person name="Ng V."/>
            <person name="Clum A."/>
            <person name="Steindorff A."/>
            <person name="Ohm R."/>
            <person name="Martin F."/>
            <person name="Silar P."/>
            <person name="Natvig D."/>
            <person name="Lalanne C."/>
            <person name="Gautier V."/>
            <person name="Ament-Velasquez S.L."/>
            <person name="Kruys A."/>
            <person name="Hutchinson M.I."/>
            <person name="Powell A.J."/>
            <person name="Barry K."/>
            <person name="Miller A.N."/>
            <person name="Grigoriev I.V."/>
            <person name="Debuchy R."/>
            <person name="Gladieux P."/>
            <person name="Thoren M.H."/>
            <person name="Johannesson H."/>
        </authorList>
    </citation>
    <scope>NUCLEOTIDE SEQUENCE</scope>
    <source>
        <strain evidence="2">CBS 307.81</strain>
    </source>
</reference>
<sequence length="371" mass="42560">MSRSLQPPPPTVTLGLYRQLLRESSYLPSLARPHVDHQIKDRFRRYQKGPVDEDRLRQKLKDAHHQLRVLRAANAGDKDRMHKILLKAFGRTGSRRRDLFSSLVRRSLPATSEELETWVSRTRAWSVDRDPDWLDGWDTEALLAFAKVQAKTSLAASPRGPLLHKHLVSPEREIPNQNVYGKPFPEKVIRTKIKKLYASLADRILPPLSESEWDKLALVAEGKFEEAGWYIPSRRPVGKSLVEHDDKNAGDWKWQLYATRPAALVDIAQNKKQRLLSGATDENTPYGNSQPLNRHLYTPRFWKRLMKSIWLLTAKRAQDPEKGGHVITWARAPFQPPTPTASEVEFFRSLPVDAELNQDIKGTKKKGRKST</sequence>
<dbReference type="CDD" id="cd20273">
    <property type="entry name" value="Complex1_LYR_unchar"/>
    <property type="match status" value="1"/>
</dbReference>
<organism evidence="2 3">
    <name type="scientific">Cercophora samala</name>
    <dbReference type="NCBI Taxonomy" id="330535"/>
    <lineage>
        <taxon>Eukaryota</taxon>
        <taxon>Fungi</taxon>
        <taxon>Dikarya</taxon>
        <taxon>Ascomycota</taxon>
        <taxon>Pezizomycotina</taxon>
        <taxon>Sordariomycetes</taxon>
        <taxon>Sordariomycetidae</taxon>
        <taxon>Sordariales</taxon>
        <taxon>Lasiosphaeriaceae</taxon>
        <taxon>Cercophora</taxon>
    </lineage>
</organism>
<feature type="domain" description="LYR motif-containing protein Cup1-like N-terminal" evidence="1">
    <location>
        <begin position="16"/>
        <end position="99"/>
    </location>
</feature>
<keyword evidence="3" id="KW-1185">Reference proteome</keyword>
<protein>
    <recommendedName>
        <fullName evidence="1">LYR motif-containing protein Cup1-like N-terminal domain-containing protein</fullName>
    </recommendedName>
</protein>
<dbReference type="EMBL" id="JAULSY010000035">
    <property type="protein sequence ID" value="KAK0670151.1"/>
    <property type="molecule type" value="Genomic_DNA"/>
</dbReference>
<gene>
    <name evidence="2" type="ORF">QBC41DRAFT_98208</name>
</gene>
<dbReference type="AlphaFoldDB" id="A0AA39ZFM8"/>
<dbReference type="Pfam" id="PF20263">
    <property type="entry name" value="LYRM2-like"/>
    <property type="match status" value="1"/>
</dbReference>
<name>A0AA39ZFM8_9PEZI</name>
<dbReference type="InterPro" id="IPR046896">
    <property type="entry name" value="Cup1-like_N"/>
</dbReference>